<evidence type="ECO:0000259" key="16">
    <source>
        <dbReference type="Pfam" id="PF02769"/>
    </source>
</evidence>
<dbReference type="CDD" id="cd01740">
    <property type="entry name" value="GATase1_FGAR_AT"/>
    <property type="match status" value="1"/>
</dbReference>
<dbReference type="EC" id="6.3.5.3" evidence="3"/>
<dbReference type="InterPro" id="IPR036604">
    <property type="entry name" value="PurS-like_sf"/>
</dbReference>
<evidence type="ECO:0000256" key="5">
    <source>
        <dbReference type="ARBA" id="ARBA00022598"/>
    </source>
</evidence>
<evidence type="ECO:0000256" key="1">
    <source>
        <dbReference type="ARBA" id="ARBA00004920"/>
    </source>
</evidence>
<dbReference type="EMBL" id="LSSK01000637">
    <property type="protein sequence ID" value="OMH82563.1"/>
    <property type="molecule type" value="Genomic_DNA"/>
</dbReference>
<dbReference type="OrthoDB" id="6666987at2759"/>
<name>A0A1R1PNT2_ZANCU</name>
<dbReference type="InterPro" id="IPR055181">
    <property type="entry name" value="FGAR-AT_PurM_N-like"/>
</dbReference>
<accession>A0A1R1PNT2</accession>
<keyword evidence="5" id="KW-0436">Ligase</keyword>
<dbReference type="FunFam" id="3.30.1330.10:FF:000005">
    <property type="entry name" value="Phosphoribosylformylglycinamidine synthase"/>
    <property type="match status" value="1"/>
</dbReference>
<evidence type="ECO:0000256" key="12">
    <source>
        <dbReference type="ARBA" id="ARBA00029823"/>
    </source>
</evidence>
<dbReference type="Gene3D" id="3.90.650.10">
    <property type="entry name" value="PurM-like C-terminal domain"/>
    <property type="match status" value="2"/>
</dbReference>
<comment type="caution">
    <text evidence="20">The sequence shown here is derived from an EMBL/GenBank/DDBJ whole genome shotgun (WGS) entry which is preliminary data.</text>
</comment>
<evidence type="ECO:0000259" key="17">
    <source>
        <dbReference type="Pfam" id="PF18072"/>
    </source>
</evidence>
<dbReference type="InterPro" id="IPR041609">
    <property type="entry name" value="PurL_linker"/>
</dbReference>
<feature type="domain" description="FGAR-AT PurM N-terminal-like" evidence="19">
    <location>
        <begin position="785"/>
        <end position="966"/>
    </location>
</feature>
<dbReference type="FunFam" id="3.40.50.880:FF:000008">
    <property type="entry name" value="Phosphoribosylformylglycinamidine synthase"/>
    <property type="match status" value="1"/>
</dbReference>
<dbReference type="Gene3D" id="3.30.1330.10">
    <property type="entry name" value="PurM-like, N-terminal domain"/>
    <property type="match status" value="2"/>
</dbReference>
<organism evidence="20 21">
    <name type="scientific">Zancudomyces culisetae</name>
    <name type="common">Gut fungus</name>
    <name type="synonym">Smittium culisetae</name>
    <dbReference type="NCBI Taxonomy" id="1213189"/>
    <lineage>
        <taxon>Eukaryota</taxon>
        <taxon>Fungi</taxon>
        <taxon>Fungi incertae sedis</taxon>
        <taxon>Zoopagomycota</taxon>
        <taxon>Kickxellomycotina</taxon>
        <taxon>Harpellomycetes</taxon>
        <taxon>Harpellales</taxon>
        <taxon>Legeriomycetaceae</taxon>
        <taxon>Zancudomyces</taxon>
    </lineage>
</organism>
<evidence type="ECO:0000256" key="2">
    <source>
        <dbReference type="ARBA" id="ARBA00008608"/>
    </source>
</evidence>
<dbReference type="CDD" id="cd02204">
    <property type="entry name" value="PurL_repeat2"/>
    <property type="match status" value="1"/>
</dbReference>
<sequence>MVNEKTESQNAQLVLSGGHSHSQFRLNNLMRQLVEKSEKIEKIEARFMYFVKLHKAVNVESVKNALEKIVANSTGDTQPVCSVEEEGKVKTLLHLLGVDTVLAEKSDRLVGRYYLMPEENVGKQGDVLLSQEGKEVLVVKPRKGTISPWSSKATDIMILCGVGNLCAQVERGISYEFTLFPGKGKFTTEEVRNIEKQMYDEMTESIYWKIPSYEQVFGRGDVRKLKMIELEGERSAELTQEEEEKRYLQAIERLKKANVENGLALAQDEIEYLVKAYTGLASSNKESSLNKKPTDAELMMFAQVNSEHCRHKVFNAEWILNGEKQGKSLFQMIKNTQEKNGQYVLSAYSDNAAVLEGYDAHKIQSFEPDENNEYRFVGSDEAARDPIHMVAKVETHNHPTAVSPYSGAATGTGGEIRDEGAVGVGSKPRCGLTGFTTSNLEIPGFIQPWEKPNLEIGRAEHIATPLEIMIEGPIGAAAFANEFGRPAILGYFRTYLERFEPKVDENGETKAVIKGYHKPIMLAGGMGSVRQSQCIKTGIKAGSKLIVLGGPGLLIGLGGGAASSMEGGSQSAELDFASVQRANAEMEKRCQMVIDGCTAMGAEGNPISCIHDVGAGGLSNALPELVWDSKLGARVDLRKVQLGDSSLSPMEIWCNESQERYVVAIETEENLAVFEKIANRERCPFAVVGVATEEKHLLVEDTMASGDERFVVDLPMEVLFGKPPRMTCKDVLIDKKVATTTTNVSKTDFDCTLSKYYPNEGATMTFKDRLVDCVDRLLRLPAVANKNFLVTIGDRFVSGLVAQEQMVGPNQLAISNVAVTRSSYEPGNYSGEAMAIGEKPLISAYSGSNVAERGAAKSARMAVGEAITNIAAVASTLPADSNGLERVKLSANWMSAVKVEGEGYQLYKAVETLGMELCPDLKISIPVGKDSMSMMMKVENKDAGSSGTSTTSVVHSPLTVVITAFMTIKDVRNVKTPNLLLPSDFKNTGSNVGDDSDKETVLLLLDLGRGKDRIGASCLYQIYNHNSIDEGEAGSKDSDNVPDVDSPADLTNFFKSITKNNKDVLAYHDRSDGGLLITLLEMAFTSRIGLDIHIPHQIVGDSDEKLTKFLFNEELGAVIQVKKNRLEQFVSNLVDEFGFTQDFSDNTKPHIVELARIGKNSSPKPDATERYSNDEGVNEASFRIFVDNCNTKSGVSQNTLVYEQQCSDLLRKYHETSYKIQRLRDNPECADSEFALLSEHYSSPHNKLFYSIKDESLLKNTNLSTYLAKIANNNGASLTTTPISLQRPKVMILREQGVNSHVETAFVFHLTGFTPIDVHMTDIINNKVALDDCVGLVACGGFSYGDVLGAGIGWAQTILQNPIVRSKFKEFFERENTFALGICNGCQMLTRLKSIIPGAEHWPLFITNASEQYEARTVMVKIDPPENCIFFDQTTMAGDCYPIAVAHGEGRAVFSDPQHKQNFIKENLRAIKYHSNDPAYHHNQSAAETDSAILPYPLNPNGSELNIAGVTSSTGRVLAMMPHPERVLLATSNSYLPQDKVFEWDFGPWINMFASIRKWVN</sequence>
<keyword evidence="10" id="KW-0460">Magnesium</keyword>
<dbReference type="SUPFAM" id="SSF52317">
    <property type="entry name" value="Class I glutamine amidotransferase-like"/>
    <property type="match status" value="1"/>
</dbReference>
<dbReference type="NCBIfam" id="NF003672">
    <property type="entry name" value="PRK05297.1"/>
    <property type="match status" value="1"/>
</dbReference>
<keyword evidence="7" id="KW-0547">Nucleotide-binding</keyword>
<dbReference type="Pfam" id="PF13507">
    <property type="entry name" value="GATase_5"/>
    <property type="match status" value="1"/>
</dbReference>
<dbReference type="GO" id="GO:0005524">
    <property type="term" value="F:ATP binding"/>
    <property type="evidence" value="ECO:0007669"/>
    <property type="project" value="UniProtKB-KW"/>
</dbReference>
<evidence type="ECO:0000313" key="21">
    <source>
        <dbReference type="Proteomes" id="UP000188320"/>
    </source>
</evidence>
<keyword evidence="9" id="KW-0067">ATP-binding</keyword>
<dbReference type="Proteomes" id="UP000188320">
    <property type="component" value="Unassembled WGS sequence"/>
</dbReference>
<dbReference type="Pfam" id="PF18076">
    <property type="entry name" value="FGAR-AT_N"/>
    <property type="match status" value="1"/>
</dbReference>
<dbReference type="SUPFAM" id="SSF56042">
    <property type="entry name" value="PurM C-terminal domain-like"/>
    <property type="match status" value="2"/>
</dbReference>
<proteinExistence type="inferred from homology"/>
<feature type="domain" description="PurM-like C-terminal" evidence="16">
    <location>
        <begin position="1012"/>
        <end position="1131"/>
    </location>
</feature>
<evidence type="ECO:0000256" key="14">
    <source>
        <dbReference type="ARBA" id="ARBA00052585"/>
    </source>
</evidence>
<evidence type="ECO:0000256" key="4">
    <source>
        <dbReference type="ARBA" id="ARBA00022490"/>
    </source>
</evidence>
<dbReference type="SUPFAM" id="SSF109736">
    <property type="entry name" value="FGAM synthase PurL, linker domain"/>
    <property type="match status" value="1"/>
</dbReference>
<keyword evidence="4" id="KW-0963">Cytoplasm</keyword>
<dbReference type="Gene3D" id="1.10.8.750">
    <property type="entry name" value="Phosphoribosylformylglycinamidine synthase, linker domain"/>
    <property type="match status" value="1"/>
</dbReference>
<keyword evidence="11" id="KW-0315">Glutamine amidotransferase</keyword>
<dbReference type="PANTHER" id="PTHR10099">
    <property type="entry name" value="PHOSPHORIBOSYLFORMYLGLYCINAMIDINE SYNTHASE"/>
    <property type="match status" value="1"/>
</dbReference>
<dbReference type="GO" id="GO:0004642">
    <property type="term" value="F:phosphoribosylformylglycinamidine synthase activity"/>
    <property type="evidence" value="ECO:0007669"/>
    <property type="project" value="UniProtKB-EC"/>
</dbReference>
<evidence type="ECO:0000256" key="11">
    <source>
        <dbReference type="ARBA" id="ARBA00022962"/>
    </source>
</evidence>
<evidence type="ECO:0000256" key="10">
    <source>
        <dbReference type="ARBA" id="ARBA00022842"/>
    </source>
</evidence>
<evidence type="ECO:0000259" key="19">
    <source>
        <dbReference type="Pfam" id="PF22689"/>
    </source>
</evidence>
<keyword evidence="21" id="KW-1185">Reference proteome</keyword>
<dbReference type="InterPro" id="IPR036921">
    <property type="entry name" value="PurM-like_N_sf"/>
</dbReference>
<evidence type="ECO:0000256" key="9">
    <source>
        <dbReference type="ARBA" id="ARBA00022840"/>
    </source>
</evidence>
<comment type="pathway">
    <text evidence="1">Purine metabolism; IMP biosynthesis via de novo pathway; 5-amino-1-(5-phospho-D-ribosyl)imidazole from N(2)-formyl-N(1)-(5-phospho-D-ribosyl)glycinamide: step 1/2.</text>
</comment>
<dbReference type="GO" id="GO:0006164">
    <property type="term" value="P:purine nucleotide biosynthetic process"/>
    <property type="evidence" value="ECO:0007669"/>
    <property type="project" value="UniProtKB-KW"/>
</dbReference>
<evidence type="ECO:0000256" key="15">
    <source>
        <dbReference type="ARBA" id="ARBA00071729"/>
    </source>
</evidence>
<dbReference type="GO" id="GO:0046872">
    <property type="term" value="F:metal ion binding"/>
    <property type="evidence" value="ECO:0007669"/>
    <property type="project" value="UniProtKB-KW"/>
</dbReference>
<dbReference type="Gene3D" id="3.40.50.880">
    <property type="match status" value="1"/>
</dbReference>
<dbReference type="InterPro" id="IPR029062">
    <property type="entry name" value="Class_I_gatase-like"/>
</dbReference>
<comment type="similarity">
    <text evidence="2">In the N-terminal section; belongs to the FGAMS family.</text>
</comment>
<keyword evidence="6" id="KW-0479">Metal-binding</keyword>
<dbReference type="Pfam" id="PF22689">
    <property type="entry name" value="FGAR-AT_PurM_N-like"/>
    <property type="match status" value="1"/>
</dbReference>
<feature type="domain" description="PurM-like C-terminal" evidence="16">
    <location>
        <begin position="540"/>
        <end position="697"/>
    </location>
</feature>
<dbReference type="Pfam" id="PF18072">
    <property type="entry name" value="FGAR-AT_linker"/>
    <property type="match status" value="1"/>
</dbReference>
<evidence type="ECO:0000256" key="13">
    <source>
        <dbReference type="ARBA" id="ARBA00032632"/>
    </source>
</evidence>
<dbReference type="SUPFAM" id="SSF55326">
    <property type="entry name" value="PurM N-terminal domain-like"/>
    <property type="match status" value="2"/>
</dbReference>
<gene>
    <name evidence="20" type="ORF">AX774_g3951</name>
</gene>
<dbReference type="Pfam" id="PF02769">
    <property type="entry name" value="AIRS_C"/>
    <property type="match status" value="2"/>
</dbReference>
<dbReference type="SUPFAM" id="SSF82697">
    <property type="entry name" value="PurS-like"/>
    <property type="match status" value="1"/>
</dbReference>
<evidence type="ECO:0000313" key="20">
    <source>
        <dbReference type="EMBL" id="OMH82563.1"/>
    </source>
</evidence>
<protein>
    <recommendedName>
        <fullName evidence="15">Phosphoribosylformylglycinamidine synthase</fullName>
        <ecNumber evidence="3">6.3.5.3</ecNumber>
    </recommendedName>
    <alternativeName>
        <fullName evidence="13">Formylglycinamide ribonucleotide amidotransferase</fullName>
    </alternativeName>
    <alternativeName>
        <fullName evidence="12">Formylglycinamide ribotide amidotransferase</fullName>
    </alternativeName>
</protein>
<evidence type="ECO:0000259" key="18">
    <source>
        <dbReference type="Pfam" id="PF18076"/>
    </source>
</evidence>
<reference evidence="21" key="1">
    <citation type="submission" date="2017-01" db="EMBL/GenBank/DDBJ databases">
        <authorList>
            <person name="Wang Y."/>
            <person name="White M."/>
            <person name="Kvist S."/>
            <person name="Moncalvo J.-M."/>
        </authorList>
    </citation>
    <scope>NUCLEOTIDE SEQUENCE [LARGE SCALE GENOMIC DNA]</scope>
    <source>
        <strain evidence="21">COL-18-3</strain>
    </source>
</reference>
<keyword evidence="8" id="KW-0658">Purine biosynthesis</keyword>
<evidence type="ECO:0000256" key="3">
    <source>
        <dbReference type="ARBA" id="ARBA00012747"/>
    </source>
</evidence>
<evidence type="ECO:0000256" key="6">
    <source>
        <dbReference type="ARBA" id="ARBA00022723"/>
    </source>
</evidence>
<dbReference type="InterPro" id="IPR040707">
    <property type="entry name" value="FGAR-AT_N"/>
</dbReference>
<dbReference type="InterPro" id="IPR010918">
    <property type="entry name" value="PurM-like_C_dom"/>
</dbReference>
<dbReference type="SMART" id="SM01211">
    <property type="entry name" value="GATase_5"/>
    <property type="match status" value="1"/>
</dbReference>
<feature type="domain" description="Phosphoribosylformylglycinamidine synthase N-terminal" evidence="18">
    <location>
        <begin position="129"/>
        <end position="217"/>
    </location>
</feature>
<dbReference type="PROSITE" id="PS51273">
    <property type="entry name" value="GATASE_TYPE_1"/>
    <property type="match status" value="1"/>
</dbReference>
<comment type="catalytic activity">
    <reaction evidence="14">
        <text>N(2)-formyl-N(1)-(5-phospho-beta-D-ribosyl)glycinamide + L-glutamine + ATP + H2O = 2-formamido-N(1)-(5-O-phospho-beta-D-ribosyl)acetamidine + L-glutamate + ADP + phosphate + H(+)</text>
        <dbReference type="Rhea" id="RHEA:17129"/>
        <dbReference type="ChEBI" id="CHEBI:15377"/>
        <dbReference type="ChEBI" id="CHEBI:15378"/>
        <dbReference type="ChEBI" id="CHEBI:29985"/>
        <dbReference type="ChEBI" id="CHEBI:30616"/>
        <dbReference type="ChEBI" id="CHEBI:43474"/>
        <dbReference type="ChEBI" id="CHEBI:58359"/>
        <dbReference type="ChEBI" id="CHEBI:147286"/>
        <dbReference type="ChEBI" id="CHEBI:147287"/>
        <dbReference type="ChEBI" id="CHEBI:456216"/>
        <dbReference type="EC" id="6.3.5.3"/>
    </reaction>
</comment>
<dbReference type="InterPro" id="IPR036676">
    <property type="entry name" value="PurM-like_C_sf"/>
</dbReference>
<evidence type="ECO:0000256" key="8">
    <source>
        <dbReference type="ARBA" id="ARBA00022755"/>
    </source>
</evidence>
<feature type="domain" description="Phosphoribosylformylglycinamidine synthase linker" evidence="17">
    <location>
        <begin position="254"/>
        <end position="312"/>
    </location>
</feature>
<dbReference type="GO" id="GO:0005737">
    <property type="term" value="C:cytoplasm"/>
    <property type="evidence" value="ECO:0007669"/>
    <property type="project" value="TreeGrafter"/>
</dbReference>
<dbReference type="PANTHER" id="PTHR10099:SF1">
    <property type="entry name" value="PHOSPHORIBOSYLFORMYLGLYCINAMIDINE SYNTHASE"/>
    <property type="match status" value="1"/>
</dbReference>
<dbReference type="FunFam" id="3.90.650.10:FF:000024">
    <property type="entry name" value="Phosphoribosylformylglycinamidine synthase"/>
    <property type="match status" value="1"/>
</dbReference>
<evidence type="ECO:0000256" key="7">
    <source>
        <dbReference type="ARBA" id="ARBA00022741"/>
    </source>
</evidence>